<dbReference type="Proteomes" id="UP000298656">
    <property type="component" value="Chromosome 1"/>
</dbReference>
<dbReference type="Pfam" id="PF00534">
    <property type="entry name" value="Glycos_transf_1"/>
    <property type="match status" value="1"/>
</dbReference>
<dbReference type="CDD" id="cd03801">
    <property type="entry name" value="GT4_PimA-like"/>
    <property type="match status" value="1"/>
</dbReference>
<name>A0A4P8ISW8_9BURK</name>
<dbReference type="EMBL" id="CP040077">
    <property type="protein sequence ID" value="QCP50855.1"/>
    <property type="molecule type" value="Genomic_DNA"/>
</dbReference>
<gene>
    <name evidence="2" type="ORF">FAZ95_17865</name>
</gene>
<evidence type="ECO:0000259" key="1">
    <source>
        <dbReference type="Pfam" id="PF00534"/>
    </source>
</evidence>
<keyword evidence="3" id="KW-1185">Reference proteome</keyword>
<dbReference type="OrthoDB" id="9801573at2"/>
<reference evidence="2 3" key="1">
    <citation type="submission" date="2019-05" db="EMBL/GenBank/DDBJ databases">
        <title>Burkholderia sp. DHOD12, isolated from subtropical forest soil.</title>
        <authorList>
            <person name="Gao Z.-H."/>
            <person name="Qiu L.-H."/>
        </authorList>
    </citation>
    <scope>NUCLEOTIDE SEQUENCE [LARGE SCALE GENOMIC DNA]</scope>
    <source>
        <strain evidence="2 3">DHOD12</strain>
    </source>
</reference>
<feature type="domain" description="Glycosyl transferase family 1" evidence="1">
    <location>
        <begin position="206"/>
        <end position="359"/>
    </location>
</feature>
<dbReference type="InterPro" id="IPR001296">
    <property type="entry name" value="Glyco_trans_1"/>
</dbReference>
<evidence type="ECO:0000313" key="3">
    <source>
        <dbReference type="Proteomes" id="UP000298656"/>
    </source>
</evidence>
<dbReference type="Gene3D" id="3.40.50.2000">
    <property type="entry name" value="Glycogen Phosphorylase B"/>
    <property type="match status" value="2"/>
</dbReference>
<organism evidence="2 3">
    <name type="scientific">Trinickia violacea</name>
    <dbReference type="NCBI Taxonomy" id="2571746"/>
    <lineage>
        <taxon>Bacteria</taxon>
        <taxon>Pseudomonadati</taxon>
        <taxon>Pseudomonadota</taxon>
        <taxon>Betaproteobacteria</taxon>
        <taxon>Burkholderiales</taxon>
        <taxon>Burkholderiaceae</taxon>
        <taxon>Trinickia</taxon>
    </lineage>
</organism>
<dbReference type="SUPFAM" id="SSF53756">
    <property type="entry name" value="UDP-Glycosyltransferase/glycogen phosphorylase"/>
    <property type="match status" value="1"/>
</dbReference>
<accession>A0A4P8ISW8</accession>
<dbReference type="GO" id="GO:0016758">
    <property type="term" value="F:hexosyltransferase activity"/>
    <property type="evidence" value="ECO:0007669"/>
    <property type="project" value="TreeGrafter"/>
</dbReference>
<dbReference type="PANTHER" id="PTHR45947">
    <property type="entry name" value="SULFOQUINOVOSYL TRANSFERASE SQD2"/>
    <property type="match status" value="1"/>
</dbReference>
<dbReference type="KEGG" id="tvl:FAZ95_17865"/>
<evidence type="ECO:0000313" key="2">
    <source>
        <dbReference type="EMBL" id="QCP50855.1"/>
    </source>
</evidence>
<protein>
    <submittedName>
        <fullName evidence="2">Glycosyltransferase family 4 protein</fullName>
    </submittedName>
</protein>
<keyword evidence="2" id="KW-0808">Transferase</keyword>
<dbReference type="AlphaFoldDB" id="A0A4P8ISW8"/>
<proteinExistence type="predicted"/>
<dbReference type="InterPro" id="IPR050194">
    <property type="entry name" value="Glycosyltransferase_grp1"/>
</dbReference>
<dbReference type="RefSeq" id="WP_137333665.1">
    <property type="nucleotide sequence ID" value="NZ_CP040077.1"/>
</dbReference>
<sequence>MRVLFVIGNLGDYHVPRYQALDRVASQRGIDLSLVEIFGTSKAYAYPQPYRGQFFSTKPQHCVTLLEDAAEGDAHWLRVGAKLAPIVRRTVPDCVVTLGYNTSYSLYLCLLKLLTRRYKLVYMSDSKADDGKRYMLKERAKRFLVSQFDGALVAGEKHRAYAESLGVPLERSRIGFDVIDVGYIRDAAQQARQEAPRVRGRYGLPSRYVLCVARFVPRKNVDIVVDAYAASGLAASGVALVLVGQGPRGDALAAQIARLGLASHVTILPAVPNRDMPGIYALADFVMLASAFDQWGLCINEALAAGCPVIVTRTCGVANEMVRDNVNGFIIEPGSAARLAERMQQLGGSPALRERLAAHAFAGVREWTPDLFAENLFDLAESLTAPEPAVSHQASR</sequence>
<dbReference type="PANTHER" id="PTHR45947:SF3">
    <property type="entry name" value="SULFOQUINOVOSYL TRANSFERASE SQD2"/>
    <property type="match status" value="1"/>
</dbReference>